<name>A0A7U0K8Q2_LYGHE</name>
<protein>
    <submittedName>
        <fullName evidence="2">Elevenin</fullName>
    </submittedName>
</protein>
<dbReference type="AlphaFoldDB" id="A0A7U0K8Q2"/>
<evidence type="ECO:0000256" key="1">
    <source>
        <dbReference type="SAM" id="SignalP"/>
    </source>
</evidence>
<evidence type="ECO:0000313" key="2">
    <source>
        <dbReference type="EMBL" id="QQW38908.1"/>
    </source>
</evidence>
<feature type="chain" id="PRO_5031226349" evidence="1">
    <location>
        <begin position="32"/>
        <end position="83"/>
    </location>
</feature>
<organism evidence="2">
    <name type="scientific">Lygus hesperus</name>
    <name type="common">Western plant bug</name>
    <dbReference type="NCBI Taxonomy" id="30085"/>
    <lineage>
        <taxon>Eukaryota</taxon>
        <taxon>Metazoa</taxon>
        <taxon>Ecdysozoa</taxon>
        <taxon>Arthropoda</taxon>
        <taxon>Hexapoda</taxon>
        <taxon>Insecta</taxon>
        <taxon>Pterygota</taxon>
        <taxon>Neoptera</taxon>
        <taxon>Paraneoptera</taxon>
        <taxon>Hemiptera</taxon>
        <taxon>Heteroptera</taxon>
        <taxon>Panheteroptera</taxon>
        <taxon>Cimicomorpha</taxon>
        <taxon>Miridae</taxon>
        <taxon>Mirini</taxon>
        <taxon>Lygus</taxon>
    </lineage>
</organism>
<feature type="signal peptide" evidence="1">
    <location>
        <begin position="1"/>
        <end position="31"/>
    </location>
</feature>
<reference evidence="2" key="1">
    <citation type="journal article" date="2020" name="Gen. Comp. Endocrinol.">
        <title>Filling in the gaps: A reevaluation of the Lygus hesperus peptidome using an expanded de novo assembled transcriptome and molecular cloning.</title>
        <authorList>
            <person name="Joe Hull J."/>
            <person name="Gross R.J."/>
            <person name="Brent C.S."/>
            <person name="Christie A.E."/>
        </authorList>
    </citation>
    <scope>NUCLEOTIDE SEQUENCE</scope>
    <source>
        <tissue evidence="2">Mixed sex 7-day-old adult head</tissue>
    </source>
</reference>
<accession>A0A7U0K8Q2</accession>
<proteinExistence type="evidence at transcript level"/>
<reference evidence="2" key="2">
    <citation type="submission" date="2020-08" db="EMBL/GenBank/DDBJ databases">
        <authorList>
            <person name="Hull J."/>
            <person name="Gross R."/>
        </authorList>
    </citation>
    <scope>NUCLEOTIDE SEQUENCE</scope>
    <source>
        <tissue evidence="2">Mixed sex 7-day-old adult head</tissue>
    </source>
</reference>
<keyword evidence="1" id="KW-0732">Signal</keyword>
<dbReference type="EMBL" id="MT895873">
    <property type="protein sequence ID" value="QQW38908.1"/>
    <property type="molecule type" value="mRNA"/>
</dbReference>
<sequence length="83" mass="9404">MMTGRRDFSSFLCCAYLAALLLMVNSPQGHGLVNCRKYIYAPICRGVAAKRSGSFPSAPRSVDSNLRLPQFQDYLLERRRLTF</sequence>